<keyword evidence="1" id="KW-1133">Transmembrane helix</keyword>
<gene>
    <name evidence="3" type="primary">LOC110982666</name>
</gene>
<evidence type="ECO:0000313" key="3">
    <source>
        <dbReference type="RefSeq" id="XP_022096944.1"/>
    </source>
</evidence>
<feature type="transmembrane region" description="Helical" evidence="1">
    <location>
        <begin position="6"/>
        <end position="26"/>
    </location>
</feature>
<keyword evidence="2" id="KW-1185">Reference proteome</keyword>
<dbReference type="RefSeq" id="XP_022096944.1">
    <property type="nucleotide sequence ID" value="XM_022241252.1"/>
</dbReference>
<protein>
    <submittedName>
        <fullName evidence="3">Uncharacterized protein LOC110982666</fullName>
    </submittedName>
</protein>
<evidence type="ECO:0000256" key="1">
    <source>
        <dbReference type="SAM" id="Phobius"/>
    </source>
</evidence>
<keyword evidence="1" id="KW-0812">Transmembrane</keyword>
<dbReference type="Proteomes" id="UP000694845">
    <property type="component" value="Unplaced"/>
</dbReference>
<dbReference type="KEGG" id="aplc:110982666"/>
<organism evidence="2 3">
    <name type="scientific">Acanthaster planci</name>
    <name type="common">Crown-of-thorns starfish</name>
    <dbReference type="NCBI Taxonomy" id="133434"/>
    <lineage>
        <taxon>Eukaryota</taxon>
        <taxon>Metazoa</taxon>
        <taxon>Echinodermata</taxon>
        <taxon>Eleutherozoa</taxon>
        <taxon>Asterozoa</taxon>
        <taxon>Asteroidea</taxon>
        <taxon>Valvatacea</taxon>
        <taxon>Valvatida</taxon>
        <taxon>Acanthasteridae</taxon>
        <taxon>Acanthaster</taxon>
    </lineage>
</organism>
<sequence>MARSLLFVYAFLVILTISILLYEAIFSGYSNRQSRHATVPLPTDLATFRNSCLLSTKGQTLTLTLRMAAVPKLTQRLYCDFLRSAVLFWSPKLGHISVILDKESAADHQLAVRLSQQEPAFGVKFDFIYEPLPNDVSILEIERDRGYSRQLWSSFFMDLSINTSIIAWIDTDGMFTTPVTNENIFNNHRLRVVTFTNWNIPRRHGWDKTTKLAMGKNLVADFMTYFPVYIWRDTIRNCREHILKHMKVSNFEDAFRKLRVKGARVSPVNILLNYAYFFEHDCYDWHLDVNNNLEAYNSQHLEPGFEIKPNETVPDVRVTVHAGRHFLKSPNPLLQGYCIVKRYIGTSPTACREFENVTNFQLFEFLAERFVSFNHLDTWCSPNDGGREDCSRRIEAHYQNVRRYYNLGWYGLDLHPVFAVEKAAAMENITCPKLFDLN</sequence>
<dbReference type="GeneID" id="110982666"/>
<accession>A0A8B7YUG4</accession>
<reference evidence="3" key="1">
    <citation type="submission" date="2025-08" db="UniProtKB">
        <authorList>
            <consortium name="RefSeq"/>
        </authorList>
    </citation>
    <scope>IDENTIFICATION</scope>
</reference>
<dbReference type="AlphaFoldDB" id="A0A8B7YUG4"/>
<name>A0A8B7YUG4_ACAPL</name>
<keyword evidence="1" id="KW-0472">Membrane</keyword>
<proteinExistence type="predicted"/>
<evidence type="ECO:0000313" key="2">
    <source>
        <dbReference type="Proteomes" id="UP000694845"/>
    </source>
</evidence>
<dbReference type="OrthoDB" id="5952652at2759"/>